<keyword evidence="2" id="KW-1185">Reference proteome</keyword>
<sequence length="151" mass="17276">MNNPNKNTITVFEHETIRTTNKGECKISKPQLEALQKFNGNEDVPYFNLIHNGVKFCEYVGVLQVGQLTIEVLPKIDRGGDENKGHWKKILIDMLRKVSTFDVSVSSETNLKIKKNSILDLYIEAFLIQVEKLIHQGLIKNTVRINQTVRP</sequence>
<evidence type="ECO:0000313" key="2">
    <source>
        <dbReference type="Proteomes" id="UP001247620"/>
    </source>
</evidence>
<comment type="caution">
    <text evidence="1">The sequence shown here is derived from an EMBL/GenBank/DDBJ whole genome shotgun (WGS) entry which is preliminary data.</text>
</comment>
<organism evidence="1 2">
    <name type="scientific">Mucilaginibacter pocheonensis</name>
    <dbReference type="NCBI Taxonomy" id="398050"/>
    <lineage>
        <taxon>Bacteria</taxon>
        <taxon>Pseudomonadati</taxon>
        <taxon>Bacteroidota</taxon>
        <taxon>Sphingobacteriia</taxon>
        <taxon>Sphingobacteriales</taxon>
        <taxon>Sphingobacteriaceae</taxon>
        <taxon>Mucilaginibacter</taxon>
    </lineage>
</organism>
<accession>A0ABU1T688</accession>
<keyword evidence="1" id="KW-0540">Nuclease</keyword>
<dbReference type="InterPro" id="IPR019292">
    <property type="entry name" value="McrC"/>
</dbReference>
<proteinExistence type="predicted"/>
<dbReference type="GO" id="GO:0004519">
    <property type="term" value="F:endonuclease activity"/>
    <property type="evidence" value="ECO:0007669"/>
    <property type="project" value="UniProtKB-KW"/>
</dbReference>
<dbReference type="EMBL" id="JAVDUU010000001">
    <property type="protein sequence ID" value="MDR6940874.1"/>
    <property type="molecule type" value="Genomic_DNA"/>
</dbReference>
<name>A0ABU1T688_9SPHI</name>
<keyword evidence="1" id="KW-0255">Endonuclease</keyword>
<keyword evidence="1" id="KW-0378">Hydrolase</keyword>
<reference evidence="1 2" key="1">
    <citation type="submission" date="2023-07" db="EMBL/GenBank/DDBJ databases">
        <title>Sorghum-associated microbial communities from plants grown in Nebraska, USA.</title>
        <authorList>
            <person name="Schachtman D."/>
        </authorList>
    </citation>
    <scope>NUCLEOTIDE SEQUENCE [LARGE SCALE GENOMIC DNA]</scope>
    <source>
        <strain evidence="1 2">3262</strain>
    </source>
</reference>
<dbReference type="Proteomes" id="UP001247620">
    <property type="component" value="Unassembled WGS sequence"/>
</dbReference>
<evidence type="ECO:0000313" key="1">
    <source>
        <dbReference type="EMBL" id="MDR6940874.1"/>
    </source>
</evidence>
<protein>
    <submittedName>
        <fullName evidence="1">5-methylcytosine-specific restriction endonuclease McrBC regulatory subunit McrC</fullName>
    </submittedName>
</protein>
<gene>
    <name evidence="1" type="ORF">J2W55_000702</name>
</gene>
<dbReference type="Pfam" id="PF10117">
    <property type="entry name" value="McrBC"/>
    <property type="match status" value="1"/>
</dbReference>